<organism evidence="2 3">
    <name type="scientific">Pseudomonas avellanae</name>
    <dbReference type="NCBI Taxonomy" id="46257"/>
    <lineage>
        <taxon>Bacteria</taxon>
        <taxon>Pseudomonadati</taxon>
        <taxon>Pseudomonadota</taxon>
        <taxon>Gammaproteobacteria</taxon>
        <taxon>Pseudomonadales</taxon>
        <taxon>Pseudomonadaceae</taxon>
        <taxon>Pseudomonas</taxon>
    </lineage>
</organism>
<feature type="compositionally biased region" description="Polar residues" evidence="1">
    <location>
        <begin position="107"/>
        <end position="120"/>
    </location>
</feature>
<name>A0A261WB85_9PSED</name>
<dbReference type="Pfam" id="PF11679">
    <property type="entry name" value="DUF3275"/>
    <property type="match status" value="1"/>
</dbReference>
<feature type="region of interest" description="Disordered" evidence="1">
    <location>
        <begin position="91"/>
        <end position="120"/>
    </location>
</feature>
<dbReference type="Proteomes" id="UP000217163">
    <property type="component" value="Unassembled WGS sequence"/>
</dbReference>
<evidence type="ECO:0000313" key="2">
    <source>
        <dbReference type="EMBL" id="OZI83434.1"/>
    </source>
</evidence>
<reference evidence="3" key="1">
    <citation type="journal article" date="2016" name="Sci. Rep.">
        <title>Genome analysis of the kiwifruit canker pathogen Pseudomonas syringae pv. actinidiae biovar 5.</title>
        <authorList>
            <person name="Fujikawa T."/>
            <person name="Sawada H."/>
        </authorList>
    </citation>
    <scope>NUCLEOTIDE SEQUENCE [LARGE SCALE GENOMIC DNA]</scope>
    <source>
        <strain evidence="3">MAFF 212061</strain>
    </source>
</reference>
<gene>
    <name evidence="2" type="ORF">CFN58_31265</name>
</gene>
<dbReference type="InterPro" id="IPR021693">
    <property type="entry name" value="DUF3275"/>
</dbReference>
<evidence type="ECO:0000256" key="1">
    <source>
        <dbReference type="SAM" id="MobiDB-lite"/>
    </source>
</evidence>
<dbReference type="EMBL" id="NKQU01000634">
    <property type="protein sequence ID" value="OZI83434.1"/>
    <property type="molecule type" value="Genomic_DNA"/>
</dbReference>
<sequence length="203" mass="22661">MITLPGYLAIRTINGRNGEFNVGRLATSIGEFVIKDALLDQYLEGKYRGDFVVTEIRPSYYTNGGRLVVEIRARLDSMSLEDVANLSADEAERLSNNETDPIDEELSGNSRNAKNRRTASPTTKIIVSDNDDAPFGMAKADVPKPAMALNTDMELFGTIWPIGTSVKLDTTVDRQRLRQQCVRLGELGYELDFKLQTWNLSTH</sequence>
<protein>
    <recommendedName>
        <fullName evidence="4">DUF3275 domain-containing protein</fullName>
    </recommendedName>
</protein>
<accession>A0A261WB85</accession>
<proteinExistence type="predicted"/>
<evidence type="ECO:0008006" key="4">
    <source>
        <dbReference type="Google" id="ProtNLM"/>
    </source>
</evidence>
<dbReference type="AlphaFoldDB" id="A0A261WB85"/>
<comment type="caution">
    <text evidence="2">The sequence shown here is derived from an EMBL/GenBank/DDBJ whole genome shotgun (WGS) entry which is preliminary data.</text>
</comment>
<evidence type="ECO:0000313" key="3">
    <source>
        <dbReference type="Proteomes" id="UP000217163"/>
    </source>
</evidence>